<protein>
    <recommendedName>
        <fullName evidence="1">Stage 0 sporulation protein A homolog</fullName>
    </recommendedName>
</protein>
<dbReference type="SUPFAM" id="SSF46689">
    <property type="entry name" value="Homeodomain-like"/>
    <property type="match status" value="2"/>
</dbReference>
<evidence type="ECO:0000313" key="9">
    <source>
        <dbReference type="EMBL" id="ODM07135.1"/>
    </source>
</evidence>
<comment type="function">
    <text evidence="5">May play the central regulatory role in sporulation. It may be an element of the effector pathway responsible for the activation of sporulation genes in response to nutritional stress. Spo0A may act in concert with spo0H (a sigma factor) to control the expression of some genes that are critical to the sporulation process.</text>
</comment>
<dbReference type="InterPro" id="IPR020449">
    <property type="entry name" value="Tscrpt_reg_AraC-type_HTH"/>
</dbReference>
<dbReference type="InterPro" id="IPR009057">
    <property type="entry name" value="Homeodomain-like_sf"/>
</dbReference>
<dbReference type="Pfam" id="PF12833">
    <property type="entry name" value="HTH_18"/>
    <property type="match status" value="1"/>
</dbReference>
<comment type="caution">
    <text evidence="9">The sequence shown here is derived from an EMBL/GenBank/DDBJ whole genome shotgun (WGS) entry which is preliminary data.</text>
</comment>
<dbReference type="Gene3D" id="3.40.50.2300">
    <property type="match status" value="1"/>
</dbReference>
<dbReference type="PANTHER" id="PTHR43280:SF2">
    <property type="entry name" value="HTH-TYPE TRANSCRIPTIONAL REGULATOR EXSA"/>
    <property type="match status" value="1"/>
</dbReference>
<evidence type="ECO:0000256" key="3">
    <source>
        <dbReference type="ARBA" id="ARBA00023125"/>
    </source>
</evidence>
<dbReference type="PROSITE" id="PS01124">
    <property type="entry name" value="HTH_ARAC_FAMILY_2"/>
    <property type="match status" value="1"/>
</dbReference>
<dbReference type="Gene3D" id="1.10.10.60">
    <property type="entry name" value="Homeodomain-like"/>
    <property type="match status" value="2"/>
</dbReference>
<dbReference type="PANTHER" id="PTHR43280">
    <property type="entry name" value="ARAC-FAMILY TRANSCRIPTIONAL REGULATOR"/>
    <property type="match status" value="1"/>
</dbReference>
<keyword evidence="6" id="KW-0597">Phosphoprotein</keyword>
<dbReference type="SUPFAM" id="SSF52172">
    <property type="entry name" value="CheY-like"/>
    <property type="match status" value="1"/>
</dbReference>
<dbReference type="InterPro" id="IPR018062">
    <property type="entry name" value="HTH_AraC-typ_CS"/>
</dbReference>
<evidence type="ECO:0000313" key="10">
    <source>
        <dbReference type="Proteomes" id="UP000094067"/>
    </source>
</evidence>
<feature type="domain" description="HTH araC/xylS-type" evidence="7">
    <location>
        <begin position="398"/>
        <end position="496"/>
    </location>
</feature>
<keyword evidence="2" id="KW-0805">Transcription regulation</keyword>
<feature type="domain" description="Response regulatory" evidence="8">
    <location>
        <begin position="3"/>
        <end position="119"/>
    </location>
</feature>
<dbReference type="InterPro" id="IPR011006">
    <property type="entry name" value="CheY-like_superfamily"/>
</dbReference>
<dbReference type="EMBL" id="MCGH01000002">
    <property type="protein sequence ID" value="ODM07135.1"/>
    <property type="molecule type" value="Genomic_DNA"/>
</dbReference>
<dbReference type="InterPro" id="IPR001789">
    <property type="entry name" value="Sig_transdc_resp-reg_receiver"/>
</dbReference>
<evidence type="ECO:0000256" key="5">
    <source>
        <dbReference type="ARBA" id="ARBA00024867"/>
    </source>
</evidence>
<dbReference type="PROSITE" id="PS00041">
    <property type="entry name" value="HTH_ARAC_FAMILY_1"/>
    <property type="match status" value="1"/>
</dbReference>
<dbReference type="Proteomes" id="UP000094067">
    <property type="component" value="Unassembled WGS sequence"/>
</dbReference>
<dbReference type="SMART" id="SM00342">
    <property type="entry name" value="HTH_ARAC"/>
    <property type="match status" value="1"/>
</dbReference>
<dbReference type="GO" id="GO:0000160">
    <property type="term" value="P:phosphorelay signal transduction system"/>
    <property type="evidence" value="ECO:0007669"/>
    <property type="project" value="InterPro"/>
</dbReference>
<gene>
    <name evidence="9" type="primary">araC_8</name>
    <name evidence="9" type="ORF">BEI61_03025</name>
</gene>
<evidence type="ECO:0000259" key="7">
    <source>
        <dbReference type="PROSITE" id="PS01124"/>
    </source>
</evidence>
<dbReference type="PATRIC" id="fig|1432052.4.peg.3371"/>
<evidence type="ECO:0000259" key="8">
    <source>
        <dbReference type="PROSITE" id="PS50110"/>
    </source>
</evidence>
<dbReference type="SMART" id="SM00448">
    <property type="entry name" value="REC"/>
    <property type="match status" value="1"/>
</dbReference>
<dbReference type="AlphaFoldDB" id="A0A1E3AEH3"/>
<dbReference type="GO" id="GO:0043565">
    <property type="term" value="F:sequence-specific DNA binding"/>
    <property type="evidence" value="ECO:0007669"/>
    <property type="project" value="InterPro"/>
</dbReference>
<dbReference type="PRINTS" id="PR00032">
    <property type="entry name" value="HTHARAC"/>
</dbReference>
<dbReference type="InterPro" id="IPR018060">
    <property type="entry name" value="HTH_AraC"/>
</dbReference>
<sequence>MYTVFIADDESKVINGLINRIHWDILDTCVVGYSKNGREAEEKILELKPNIVITDIFMPGQTGLQLMEKLKGRCDAVFIIFSAYSEFEYAREAMQMDAVDYLIKPVNISEIEDTIKKAAEKFRYQKGIHFQSEEEYLLQNLLSGNESLPHDNLLCQYESFFIIQLKLTAAPEQLADPITAKIRTWSVMEGQLFLLKENTKLTLVIAQKDIQMATSARKRIISNLKQLRTEFGESFYWGLGCIVDSPKSLSKSLLAAEEMQEYCAFSLSQIDGSPSDSLLCASAPARIKEAENLLLIVEEETEVQSILRQVQEDIQLQNNSANIMKAQTIDFAYQLRIQFELSYEDISAVFLDWDSKIMSPLLSAPNLDCMFDILQEFVSCLREYSAVNKDRYKQGHISRIKQYILDNLNCSINLNDLASQINRNPSYISYIFKQETGQNLFDYITQERIKRAKHLLKNTDLKVVDIARECGYEDQSYFSQVFKKYTGSTAGSFRKGEEYPK</sequence>
<organism evidence="9 10">
    <name type="scientific">Eisenbergiella tayi</name>
    <dbReference type="NCBI Taxonomy" id="1432052"/>
    <lineage>
        <taxon>Bacteria</taxon>
        <taxon>Bacillati</taxon>
        <taxon>Bacillota</taxon>
        <taxon>Clostridia</taxon>
        <taxon>Lachnospirales</taxon>
        <taxon>Lachnospiraceae</taxon>
        <taxon>Eisenbergiella</taxon>
    </lineage>
</organism>
<evidence type="ECO:0000256" key="6">
    <source>
        <dbReference type="PROSITE-ProRule" id="PRU00169"/>
    </source>
</evidence>
<evidence type="ECO:0000256" key="1">
    <source>
        <dbReference type="ARBA" id="ARBA00018672"/>
    </source>
</evidence>
<dbReference type="Pfam" id="PF00072">
    <property type="entry name" value="Response_reg"/>
    <property type="match status" value="1"/>
</dbReference>
<dbReference type="CDD" id="cd17536">
    <property type="entry name" value="REC_YesN-like"/>
    <property type="match status" value="1"/>
</dbReference>
<dbReference type="PROSITE" id="PS50110">
    <property type="entry name" value="RESPONSE_REGULATORY"/>
    <property type="match status" value="1"/>
</dbReference>
<keyword evidence="3" id="KW-0238">DNA-binding</keyword>
<reference evidence="9 10" key="1">
    <citation type="submission" date="2016-07" db="EMBL/GenBank/DDBJ databases">
        <title>Characterization of isolates of Eisenbergiella tayi derived from blood cultures, using whole genome sequencing.</title>
        <authorList>
            <person name="Burdz T."/>
            <person name="Wiebe D."/>
            <person name="Huynh C."/>
            <person name="Bernard K."/>
        </authorList>
    </citation>
    <scope>NUCLEOTIDE SEQUENCE [LARGE SCALE GENOMIC DNA]</scope>
    <source>
        <strain evidence="9 10">NML 110608</strain>
    </source>
</reference>
<dbReference type="GO" id="GO:0003700">
    <property type="term" value="F:DNA-binding transcription factor activity"/>
    <property type="evidence" value="ECO:0007669"/>
    <property type="project" value="InterPro"/>
</dbReference>
<dbReference type="RefSeq" id="WP_069152855.1">
    <property type="nucleotide sequence ID" value="NZ_DAWDRA010000372.1"/>
</dbReference>
<feature type="modified residue" description="4-aspartylphosphate" evidence="6">
    <location>
        <position position="55"/>
    </location>
</feature>
<evidence type="ECO:0000256" key="2">
    <source>
        <dbReference type="ARBA" id="ARBA00023015"/>
    </source>
</evidence>
<proteinExistence type="predicted"/>
<keyword evidence="4" id="KW-0804">Transcription</keyword>
<name>A0A1E3AEH3_9FIRM</name>
<evidence type="ECO:0000256" key="4">
    <source>
        <dbReference type="ARBA" id="ARBA00023163"/>
    </source>
</evidence>
<accession>A0A1E3AEH3</accession>